<proteinExistence type="predicted"/>
<dbReference type="AlphaFoldDB" id="W4FUT5"/>
<dbReference type="RefSeq" id="XP_009839197.1">
    <property type="nucleotide sequence ID" value="XM_009840895.1"/>
</dbReference>
<organism evidence="1">
    <name type="scientific">Aphanomyces astaci</name>
    <name type="common">Crayfish plague agent</name>
    <dbReference type="NCBI Taxonomy" id="112090"/>
    <lineage>
        <taxon>Eukaryota</taxon>
        <taxon>Sar</taxon>
        <taxon>Stramenopiles</taxon>
        <taxon>Oomycota</taxon>
        <taxon>Saprolegniomycetes</taxon>
        <taxon>Saprolegniales</taxon>
        <taxon>Verrucalvaceae</taxon>
        <taxon>Aphanomyces</taxon>
    </lineage>
</organism>
<accession>W4FUT5</accession>
<gene>
    <name evidence="1" type="ORF">H257_13395</name>
</gene>
<dbReference type="GeneID" id="20815391"/>
<sequence>MDFLSQATSRYLAEFYSTQDYVHRGIHTDTHNISKIYLELDQVEYSELYAVDPTLLETNRHACLAEITRTPFNARPSSLLPFGPLFGKPPPTSFWSGSSSGPGKAGGTTIGTTVVIITVTATANATKATAALIVEGNRLNGYANTHIPSHHFVPPSTLSRVLQRPNPPSVLPKVFQPGSAPLCDVFTSPPYNRPLIAATTLAPITDAPGELPDHFPSPVDAGDLDFAEVPPAEVLITKRLPLYSPRPLFQIPANPTKVDLPLFPTSAFSATRSDIITAASETPIKVVLQLPPRCVDGVRPHPPFQVVGRQGIFALHADLRYCESDPGDPPLPMPVTYRPNDFSALRQHWIVDSVGNGAQLPVLGYGPITLAVDMSSRGQADDIRPCVLRLTFGLHCPELQFNLFSVRQATDEGISPKFVLSTDPHRAEYIHPGQMAMFTGMMATFETALRKFSNYSGFSTFNAQLHMFAYSSVLRYTPIIYRPSMVLKPKPFCPITPDSVSVSVAQAMLGSHTPIPVYDTTTVPTDCLTSLVADSKLSAASLARLRHRRLGHPGVDAFNQMSKTHPELLLFKAKHLCGQL</sequence>
<dbReference type="EMBL" id="KI913161">
    <property type="protein sequence ID" value="ETV71257.1"/>
    <property type="molecule type" value="Genomic_DNA"/>
</dbReference>
<dbReference type="OrthoDB" id="1937754at2759"/>
<reference evidence="1" key="1">
    <citation type="submission" date="2013-12" db="EMBL/GenBank/DDBJ databases">
        <title>The Genome Sequence of Aphanomyces astaci APO3.</title>
        <authorList>
            <consortium name="The Broad Institute Genomics Platform"/>
            <person name="Russ C."/>
            <person name="Tyler B."/>
            <person name="van West P."/>
            <person name="Dieguez-Uribeondo J."/>
            <person name="Young S.K."/>
            <person name="Zeng Q."/>
            <person name="Gargeya S."/>
            <person name="Fitzgerald M."/>
            <person name="Abouelleil A."/>
            <person name="Alvarado L."/>
            <person name="Chapman S.B."/>
            <person name="Gainer-Dewar J."/>
            <person name="Goldberg J."/>
            <person name="Griggs A."/>
            <person name="Gujja S."/>
            <person name="Hansen M."/>
            <person name="Howarth C."/>
            <person name="Imamovic A."/>
            <person name="Ireland A."/>
            <person name="Larimer J."/>
            <person name="McCowan C."/>
            <person name="Murphy C."/>
            <person name="Pearson M."/>
            <person name="Poon T.W."/>
            <person name="Priest M."/>
            <person name="Roberts A."/>
            <person name="Saif S."/>
            <person name="Shea T."/>
            <person name="Sykes S."/>
            <person name="Wortman J."/>
            <person name="Nusbaum C."/>
            <person name="Birren B."/>
        </authorList>
    </citation>
    <scope>NUCLEOTIDE SEQUENCE [LARGE SCALE GENOMIC DNA]</scope>
    <source>
        <strain evidence="1">APO3</strain>
    </source>
</reference>
<name>W4FUT5_APHAT</name>
<dbReference type="VEuPathDB" id="FungiDB:H257_13395"/>
<evidence type="ECO:0000313" key="1">
    <source>
        <dbReference type="EMBL" id="ETV71257.1"/>
    </source>
</evidence>
<protein>
    <recommendedName>
        <fullName evidence="2">GAG-pre-integrase domain-containing protein</fullName>
    </recommendedName>
</protein>
<evidence type="ECO:0008006" key="2">
    <source>
        <dbReference type="Google" id="ProtNLM"/>
    </source>
</evidence>